<reference evidence="1" key="1">
    <citation type="submission" date="2020-08" db="EMBL/GenBank/DDBJ databases">
        <title>Multicomponent nature underlies the extraordinary mechanical properties of spider dragline silk.</title>
        <authorList>
            <person name="Kono N."/>
            <person name="Nakamura H."/>
            <person name="Mori M."/>
            <person name="Yoshida Y."/>
            <person name="Ohtoshi R."/>
            <person name="Malay A.D."/>
            <person name="Moran D.A.P."/>
            <person name="Tomita M."/>
            <person name="Numata K."/>
            <person name="Arakawa K."/>
        </authorList>
    </citation>
    <scope>NUCLEOTIDE SEQUENCE</scope>
</reference>
<keyword evidence="3" id="KW-1185">Reference proteome</keyword>
<dbReference type="EMBL" id="BMAV01017655">
    <property type="protein sequence ID" value="GFY69497.1"/>
    <property type="molecule type" value="Genomic_DNA"/>
</dbReference>
<gene>
    <name evidence="1" type="ORF">TNIN_158851</name>
    <name evidence="2" type="ORF">TNIN_190291</name>
</gene>
<evidence type="ECO:0000313" key="3">
    <source>
        <dbReference type="Proteomes" id="UP000886998"/>
    </source>
</evidence>
<evidence type="ECO:0000313" key="2">
    <source>
        <dbReference type="EMBL" id="GFY69497.1"/>
    </source>
</evidence>
<organism evidence="1 3">
    <name type="scientific">Trichonephila inaurata madagascariensis</name>
    <dbReference type="NCBI Taxonomy" id="2747483"/>
    <lineage>
        <taxon>Eukaryota</taxon>
        <taxon>Metazoa</taxon>
        <taxon>Ecdysozoa</taxon>
        <taxon>Arthropoda</taxon>
        <taxon>Chelicerata</taxon>
        <taxon>Arachnida</taxon>
        <taxon>Araneae</taxon>
        <taxon>Araneomorphae</taxon>
        <taxon>Entelegynae</taxon>
        <taxon>Araneoidea</taxon>
        <taxon>Nephilidae</taxon>
        <taxon>Trichonephila</taxon>
        <taxon>Trichonephila inaurata</taxon>
    </lineage>
</organism>
<proteinExistence type="predicted"/>
<dbReference type="AlphaFoldDB" id="A0A8X6IQ73"/>
<name>A0A8X6IQ73_9ARAC</name>
<sequence length="91" mass="10750">MERSRDRLPAHRTVTTRITPAINVRPGQRPVSSYLLFLQQTIRRGWPSPTSGPHRVTKRSFNPGFFFRYFSVERNRDGKGIRRLFDTYLLD</sequence>
<evidence type="ECO:0000313" key="1">
    <source>
        <dbReference type="EMBL" id="GFS54546.1"/>
    </source>
</evidence>
<dbReference type="EMBL" id="BMAV01026932">
    <property type="protein sequence ID" value="GFS54546.1"/>
    <property type="molecule type" value="Genomic_DNA"/>
</dbReference>
<accession>A0A8X6IQ73</accession>
<protein>
    <submittedName>
        <fullName evidence="1">Uncharacterized protein</fullName>
    </submittedName>
</protein>
<dbReference type="Proteomes" id="UP000886998">
    <property type="component" value="Unassembled WGS sequence"/>
</dbReference>
<comment type="caution">
    <text evidence="1">The sequence shown here is derived from an EMBL/GenBank/DDBJ whole genome shotgun (WGS) entry which is preliminary data.</text>
</comment>